<comment type="caution">
    <text evidence="6">The sequence shown here is derived from an EMBL/GenBank/DDBJ whole genome shotgun (WGS) entry which is preliminary data.</text>
</comment>
<keyword evidence="4" id="KW-0812">Transmembrane</keyword>
<dbReference type="PANTHER" id="PTHR46214:SF8">
    <property type="entry name" value="RING_FYVE_PHD ZINC FINGER SUPERFAMILY PROTEIN"/>
    <property type="match status" value="1"/>
</dbReference>
<evidence type="ECO:0000256" key="4">
    <source>
        <dbReference type="SAM" id="Phobius"/>
    </source>
</evidence>
<organism evidence="6 7">
    <name type="scientific">Cinnamomum micranthum f. kanehirae</name>
    <dbReference type="NCBI Taxonomy" id="337451"/>
    <lineage>
        <taxon>Eukaryota</taxon>
        <taxon>Viridiplantae</taxon>
        <taxon>Streptophyta</taxon>
        <taxon>Embryophyta</taxon>
        <taxon>Tracheophyta</taxon>
        <taxon>Spermatophyta</taxon>
        <taxon>Magnoliopsida</taxon>
        <taxon>Magnoliidae</taxon>
        <taxon>Laurales</taxon>
        <taxon>Lauraceae</taxon>
        <taxon>Cinnamomum</taxon>
    </lineage>
</organism>
<keyword evidence="7" id="KW-1185">Reference proteome</keyword>
<dbReference type="Proteomes" id="UP000283530">
    <property type="component" value="Unassembled WGS sequence"/>
</dbReference>
<dbReference type="PANTHER" id="PTHR46214">
    <property type="entry name" value="ZINC FINGER, RING-CH-TYPE"/>
    <property type="match status" value="1"/>
</dbReference>
<feature type="domain" description="RING-CH-type" evidence="5">
    <location>
        <begin position="118"/>
        <end position="183"/>
    </location>
</feature>
<dbReference type="GO" id="GO:0008270">
    <property type="term" value="F:zinc ion binding"/>
    <property type="evidence" value="ECO:0007669"/>
    <property type="project" value="UniProtKB-KW"/>
</dbReference>
<keyword evidence="4" id="KW-0472">Membrane</keyword>
<evidence type="ECO:0000256" key="3">
    <source>
        <dbReference type="ARBA" id="ARBA00022833"/>
    </source>
</evidence>
<dbReference type="InterPro" id="IPR011016">
    <property type="entry name" value="Znf_RING-CH"/>
</dbReference>
<dbReference type="PROSITE" id="PS51292">
    <property type="entry name" value="ZF_RING_CH"/>
    <property type="match status" value="1"/>
</dbReference>
<dbReference type="OrthoDB" id="1734943at2759"/>
<evidence type="ECO:0000259" key="5">
    <source>
        <dbReference type="PROSITE" id="PS51292"/>
    </source>
</evidence>
<dbReference type="AlphaFoldDB" id="A0A3S3MZF1"/>
<proteinExistence type="predicted"/>
<dbReference type="EMBL" id="QPKB01000007">
    <property type="protein sequence ID" value="RWR89209.1"/>
    <property type="molecule type" value="Genomic_DNA"/>
</dbReference>
<keyword evidence="3" id="KW-0862">Zinc</keyword>
<gene>
    <name evidence="6" type="ORF">CKAN_01825800</name>
</gene>
<keyword evidence="1" id="KW-0479">Metal-binding</keyword>
<evidence type="ECO:0000256" key="1">
    <source>
        <dbReference type="ARBA" id="ARBA00022723"/>
    </source>
</evidence>
<accession>A0A3S3MZF1</accession>
<dbReference type="Gene3D" id="3.30.40.10">
    <property type="entry name" value="Zinc/RING finger domain, C3HC4 (zinc finger)"/>
    <property type="match status" value="1"/>
</dbReference>
<name>A0A3S3MZF1_9MAGN</name>
<dbReference type="InterPro" id="IPR013083">
    <property type="entry name" value="Znf_RING/FYVE/PHD"/>
</dbReference>
<keyword evidence="2" id="KW-0863">Zinc-finger</keyword>
<dbReference type="STRING" id="337451.A0A3S3MZF1"/>
<dbReference type="SMART" id="SM00744">
    <property type="entry name" value="RINGv"/>
    <property type="match status" value="1"/>
</dbReference>
<dbReference type="SUPFAM" id="SSF57850">
    <property type="entry name" value="RING/U-box"/>
    <property type="match status" value="1"/>
</dbReference>
<evidence type="ECO:0000313" key="6">
    <source>
        <dbReference type="EMBL" id="RWR89209.1"/>
    </source>
</evidence>
<keyword evidence="4" id="KW-1133">Transmembrane helix</keyword>
<protein>
    <submittedName>
        <fullName evidence="6">Zinc finger protein</fullName>
    </submittedName>
</protein>
<feature type="transmembrane region" description="Helical" evidence="4">
    <location>
        <begin position="219"/>
        <end position="237"/>
    </location>
</feature>
<reference evidence="6 7" key="1">
    <citation type="journal article" date="2019" name="Nat. Plants">
        <title>Stout camphor tree genome fills gaps in understanding of flowering plant genome evolution.</title>
        <authorList>
            <person name="Chaw S.M."/>
            <person name="Liu Y.C."/>
            <person name="Wu Y.W."/>
            <person name="Wang H.Y."/>
            <person name="Lin C.I."/>
            <person name="Wu C.S."/>
            <person name="Ke H.M."/>
            <person name="Chang L.Y."/>
            <person name="Hsu C.Y."/>
            <person name="Yang H.T."/>
            <person name="Sudianto E."/>
            <person name="Hsu M.H."/>
            <person name="Wu K.P."/>
            <person name="Wang L.N."/>
            <person name="Leebens-Mack J.H."/>
            <person name="Tsai I.J."/>
        </authorList>
    </citation>
    <scope>NUCLEOTIDE SEQUENCE [LARGE SCALE GENOMIC DNA]</scope>
    <source>
        <strain evidence="7">cv. Chaw 1501</strain>
        <tissue evidence="6">Young leaves</tissue>
    </source>
</reference>
<dbReference type="Pfam" id="PF12906">
    <property type="entry name" value="RINGv"/>
    <property type="match status" value="1"/>
</dbReference>
<sequence>MDHVMHVPQEICEDSSNPIASDGVIGGNSSNLIKSETVIEIRSGESGKDIGENSSDPVVSDETVIEVRSDEACECVDAQGMDSNAVENVVENPKEMVKELKIKVPLDDDDDGDYSSEDPLDGDKICRICHLSSDHGPGTMDLIELGCSCRGELGAVHRHCAETWFKLKGNRCCEICGETAKNITGVGDMRFMEEWNEGRSLGNSRITSSRGRCWRGHRLCNFLMVCLVIAFILPWFFRVNMF</sequence>
<evidence type="ECO:0000313" key="7">
    <source>
        <dbReference type="Proteomes" id="UP000283530"/>
    </source>
</evidence>
<evidence type="ECO:0000256" key="2">
    <source>
        <dbReference type="ARBA" id="ARBA00022771"/>
    </source>
</evidence>